<sequence length="319" mass="34436">MSELAMEKLKKSFSLGRSRASVASSAGSASGIKGGALKPLRAQAGASGATTAASGSVGAASQSIELGGRHSTISQPISVDLQRGAGQGSRFERSISFGKGGNSPTGSVDGDDTGRLTTRSDRGFSRFPDINLSRKELHDASSKALSPAADSSCSTSVSPDSRNQVSKEELQRVQGVYDYLKSKLEGLDIPMWAASLCLNFAETLRLYLTRMEALTASDGANEKMATGEPMKEYLQEFNYGRVAGKPLLRQMVSWFDVCNVAFFLAFLAHVYLLDDMIPLRYWGEVLSEGIAKGTNVNKCVRNLLKIRKYRLEIDRVRQA</sequence>
<gene>
    <name evidence="3" type="ORF">Cvel_401</name>
</gene>
<feature type="transmembrane region" description="Helical" evidence="2">
    <location>
        <begin position="251"/>
        <end position="272"/>
    </location>
</feature>
<feature type="compositionally biased region" description="Low complexity" evidence="1">
    <location>
        <begin position="14"/>
        <end position="61"/>
    </location>
</feature>
<protein>
    <submittedName>
        <fullName evidence="3">Uncharacterized protein</fullName>
    </submittedName>
</protein>
<keyword evidence="2" id="KW-0812">Transmembrane</keyword>
<dbReference type="EMBL" id="CDMZ01000441">
    <property type="protein sequence ID" value="CEM14358.1"/>
    <property type="molecule type" value="Genomic_DNA"/>
</dbReference>
<accession>A0A0G4FKK3</accession>
<feature type="region of interest" description="Disordered" evidence="1">
    <location>
        <begin position="141"/>
        <end position="167"/>
    </location>
</feature>
<evidence type="ECO:0000256" key="2">
    <source>
        <dbReference type="SAM" id="Phobius"/>
    </source>
</evidence>
<dbReference type="VEuPathDB" id="CryptoDB:Cvel_401"/>
<proteinExistence type="predicted"/>
<dbReference type="AlphaFoldDB" id="A0A0G4FKK3"/>
<name>A0A0G4FKK3_9ALVE</name>
<feature type="region of interest" description="Disordered" evidence="1">
    <location>
        <begin position="13"/>
        <end position="61"/>
    </location>
</feature>
<organism evidence="3">
    <name type="scientific">Chromera velia CCMP2878</name>
    <dbReference type="NCBI Taxonomy" id="1169474"/>
    <lineage>
        <taxon>Eukaryota</taxon>
        <taxon>Sar</taxon>
        <taxon>Alveolata</taxon>
        <taxon>Colpodellida</taxon>
        <taxon>Chromeraceae</taxon>
        <taxon>Chromera</taxon>
    </lineage>
</organism>
<reference evidence="3" key="1">
    <citation type="submission" date="2014-11" db="EMBL/GenBank/DDBJ databases">
        <authorList>
            <person name="Otto D Thomas"/>
            <person name="Naeem Raeece"/>
        </authorList>
    </citation>
    <scope>NUCLEOTIDE SEQUENCE</scope>
</reference>
<evidence type="ECO:0000313" key="3">
    <source>
        <dbReference type="EMBL" id="CEM14358.1"/>
    </source>
</evidence>
<evidence type="ECO:0000256" key="1">
    <source>
        <dbReference type="SAM" id="MobiDB-lite"/>
    </source>
</evidence>
<feature type="compositionally biased region" description="Basic and acidic residues" evidence="1">
    <location>
        <begin position="112"/>
        <end position="124"/>
    </location>
</feature>
<keyword evidence="2" id="KW-0472">Membrane</keyword>
<feature type="compositionally biased region" description="Low complexity" evidence="1">
    <location>
        <begin position="146"/>
        <end position="161"/>
    </location>
</feature>
<keyword evidence="2" id="KW-1133">Transmembrane helix</keyword>
<feature type="region of interest" description="Disordered" evidence="1">
    <location>
        <begin position="90"/>
        <end position="127"/>
    </location>
</feature>